<comment type="caution">
    <text evidence="2">The sequence shown here is derived from an EMBL/GenBank/DDBJ whole genome shotgun (WGS) entry which is preliminary data.</text>
</comment>
<evidence type="ECO:0000313" key="3">
    <source>
        <dbReference type="Proteomes" id="UP000032679"/>
    </source>
</evidence>
<feature type="transmembrane region" description="Helical" evidence="1">
    <location>
        <begin position="174"/>
        <end position="197"/>
    </location>
</feature>
<feature type="transmembrane region" description="Helical" evidence="1">
    <location>
        <begin position="304"/>
        <end position="323"/>
    </location>
</feature>
<dbReference type="Proteomes" id="UP000032679">
    <property type="component" value="Unassembled WGS sequence"/>
</dbReference>
<reference evidence="2 3" key="1">
    <citation type="submission" date="2012-10" db="EMBL/GenBank/DDBJ databases">
        <title>Genome sequencing of Tanticharoenia sakaeratensis NBRC 103193.</title>
        <authorList>
            <person name="Azuma Y."/>
            <person name="Hadano H."/>
            <person name="Hirakawa H."/>
            <person name="Matsushita K."/>
        </authorList>
    </citation>
    <scope>NUCLEOTIDE SEQUENCE [LARGE SCALE GENOMIC DNA]</scope>
    <source>
        <strain evidence="2 3">NBRC 103193</strain>
    </source>
</reference>
<feature type="transmembrane region" description="Helical" evidence="1">
    <location>
        <begin position="209"/>
        <end position="226"/>
    </location>
</feature>
<evidence type="ECO:0000313" key="2">
    <source>
        <dbReference type="EMBL" id="GAN53059.1"/>
    </source>
</evidence>
<evidence type="ECO:0000256" key="1">
    <source>
        <dbReference type="SAM" id="Phobius"/>
    </source>
</evidence>
<gene>
    <name evidence="2" type="ORF">Tasa_004_124</name>
</gene>
<dbReference type="EMBL" id="BALE01000004">
    <property type="protein sequence ID" value="GAN53059.1"/>
    <property type="molecule type" value="Genomic_DNA"/>
</dbReference>
<dbReference type="AlphaFoldDB" id="A0A0D6MHD8"/>
<keyword evidence="1" id="KW-1133">Transmembrane helix</keyword>
<protein>
    <recommendedName>
        <fullName evidence="4">Glycosyltransferase RgtA/B/C/D-like domain-containing protein</fullName>
    </recommendedName>
</protein>
<proteinExistence type="predicted"/>
<sequence>MTRARAAIPWTVAGLAYLALATRVSSLFPKTTDQTSYFQAGVAVAHGHLRLGGWLLTPPDFWTSDIALSAVLSLVWRMLGRPEGSPFLPMLQPAIMWTGLVASAIAMVRLRGGRWPAVAIIAVLLGTPLFAMPVAYFTTLSAIHLGSVLYAGWALFWAARAFDASSLREERRAGAACALLLLLGVIGDPLVIVSGTLPVLVLSARSGRWRIGVIAVLATTLARLLLALNTATGGFATAPLPLRFADFQALGPNLAVTLHDMLVLFGADPTGRAVSDTLPELLRVPLLLLALAATINTVRQHFVPSWNTLLVTASALTALALLASDRIGLEAGSIATARYLFPLWFDLTVLAACCFGRSRRAGLWALAALSVSVAGNARVLPRHATGILSAEDNALVARLEAEGLHNGIGSWWASGAFDVASLDRLHVVPAIAGGQCGLSPLVQIRPYFALSDIMRGPFFVLVPAPRETYDEANVRACLGTPARKFLQGRYEVLVYPARPGHLS</sequence>
<keyword evidence="3" id="KW-1185">Reference proteome</keyword>
<feature type="transmembrane region" description="Helical" evidence="1">
    <location>
        <begin position="117"/>
        <end position="136"/>
    </location>
</feature>
<keyword evidence="1" id="KW-0472">Membrane</keyword>
<keyword evidence="1" id="KW-0812">Transmembrane</keyword>
<feature type="transmembrane region" description="Helical" evidence="1">
    <location>
        <begin position="91"/>
        <end position="110"/>
    </location>
</feature>
<dbReference type="OrthoDB" id="7282477at2"/>
<evidence type="ECO:0008006" key="4">
    <source>
        <dbReference type="Google" id="ProtNLM"/>
    </source>
</evidence>
<dbReference type="RefSeq" id="WP_048846589.1">
    <property type="nucleotide sequence ID" value="NZ_BALE01000004.1"/>
</dbReference>
<organism evidence="2 3">
    <name type="scientific">Tanticharoenia sakaeratensis NBRC 103193</name>
    <dbReference type="NCBI Taxonomy" id="1231623"/>
    <lineage>
        <taxon>Bacteria</taxon>
        <taxon>Pseudomonadati</taxon>
        <taxon>Pseudomonadota</taxon>
        <taxon>Alphaproteobacteria</taxon>
        <taxon>Acetobacterales</taxon>
        <taxon>Acetobacteraceae</taxon>
        <taxon>Tanticharoenia</taxon>
    </lineage>
</organism>
<name>A0A0D6MHD8_9PROT</name>
<accession>A0A0D6MHD8</accession>
<feature type="transmembrane region" description="Helical" evidence="1">
    <location>
        <begin position="142"/>
        <end position="162"/>
    </location>
</feature>